<name>E1RKH5_METP4</name>
<dbReference type="GeneID" id="9743525"/>
<dbReference type="SUPFAM" id="SSF52777">
    <property type="entry name" value="CoA-dependent acyltransferases"/>
    <property type="match status" value="2"/>
</dbReference>
<proteinExistence type="predicted"/>
<reference evidence="1 2" key="1">
    <citation type="journal article" date="2010" name="Stand. Genomic Sci.">
        <title>Complete genome sequence of Methanoplanus petrolearius type strain (SEBR 4847).</title>
        <authorList>
            <person name="Brambilla E."/>
            <person name="Djao O.D."/>
            <person name="Daligault H."/>
            <person name="Lapidus A."/>
            <person name="Lucas S."/>
            <person name="Hammon N."/>
            <person name="Nolan M."/>
            <person name="Tice H."/>
            <person name="Cheng J.F."/>
            <person name="Han C."/>
            <person name="Tapia R."/>
            <person name="Goodwin L."/>
            <person name="Pitluck S."/>
            <person name="Liolios K."/>
            <person name="Ivanova N."/>
            <person name="Mavromatis K."/>
            <person name="Mikhailova N."/>
            <person name="Pati A."/>
            <person name="Chen A."/>
            <person name="Palaniappan K."/>
            <person name="Land M."/>
            <person name="Hauser L."/>
            <person name="Chang Y.J."/>
            <person name="Jeffries C.D."/>
            <person name="Rohde M."/>
            <person name="Spring S."/>
            <person name="Sikorski J."/>
            <person name="Goker M."/>
            <person name="Woyke T."/>
            <person name="Bristow J."/>
            <person name="Eisen J.A."/>
            <person name="Markowitz V."/>
            <person name="Hugenholtz P."/>
            <person name="Kyrpides N.C."/>
            <person name="Klenk H.P."/>
        </authorList>
    </citation>
    <scope>NUCLEOTIDE SEQUENCE [LARGE SCALE GENOMIC DNA]</scope>
    <source>
        <strain evidence="2">DSM 11571 / OCM 486 / SEBR 4847</strain>
    </source>
</reference>
<gene>
    <name evidence="1" type="ordered locus">Mpet_1061</name>
</gene>
<dbReference type="Gene3D" id="3.30.559.10">
    <property type="entry name" value="Chloramphenicol acetyltransferase-like domain"/>
    <property type="match status" value="1"/>
</dbReference>
<dbReference type="HOGENOM" id="CLU_638756_0_0_2"/>
<sequence length="429" mass="48372">MSPERAPAPPFDIFNIYFDKIYDPTMHLCFSLDGRIDEERFRSAFILVLESDPYLSSRYTEENGVAYWERIPREKYEKAFAIHTVDGGDLAPPDVPPGFVDVYSGPPAAAAIFRAEGKGDVVTVSIHHGCSDVHGLIDLASLLFTVYRKLGEDPAYVPEFRGWYDRDANKILDKFSEDEIKKEAGRDKRIVDRWVFPFDYTGRGTPRYAFRIFPEERLPAVKEFGKRYGATVNDVLIAAYILALIELRDDPSDLDNLRGVLSSADMRRHLRRTWEYSVENLSIAEMIEIVAVEGEELGDAVRKVAEITKGRKAGAFGAFDIMFYEDLYDSGLGAVRNFFNEILSGYDTTTLKNPVFSNIGVIDDGRFDPGSVMNIEYALFLPVICWPPGFLLCASTWKGSLSIQCGYEEGPYSAGTIDKFLDIIDRLLP</sequence>
<organism evidence="1 2">
    <name type="scientific">Methanolacinia petrolearia (strain DSM 11571 / OCM 486 / SEBR 4847)</name>
    <name type="common">Methanoplanus petrolearius</name>
    <dbReference type="NCBI Taxonomy" id="679926"/>
    <lineage>
        <taxon>Archaea</taxon>
        <taxon>Methanobacteriati</taxon>
        <taxon>Methanobacteriota</taxon>
        <taxon>Stenosarchaea group</taxon>
        <taxon>Methanomicrobia</taxon>
        <taxon>Methanomicrobiales</taxon>
        <taxon>Methanomicrobiaceae</taxon>
        <taxon>Methanolacinia</taxon>
    </lineage>
</organism>
<evidence type="ECO:0000313" key="1">
    <source>
        <dbReference type="EMBL" id="ADN35828.1"/>
    </source>
</evidence>
<accession>E1RKH5</accession>
<dbReference type="EMBL" id="CP002117">
    <property type="protein sequence ID" value="ADN35828.1"/>
    <property type="molecule type" value="Genomic_DNA"/>
</dbReference>
<dbReference type="eggNOG" id="arCOG05176">
    <property type="taxonomic scope" value="Archaea"/>
</dbReference>
<dbReference type="OrthoDB" id="106237at2157"/>
<dbReference type="KEGG" id="mpi:Mpet_1061"/>
<dbReference type="STRING" id="679926.Mpet_1061"/>
<dbReference type="InterPro" id="IPR023213">
    <property type="entry name" value="CAT-like_dom_sf"/>
</dbReference>
<evidence type="ECO:0000313" key="2">
    <source>
        <dbReference type="Proteomes" id="UP000006565"/>
    </source>
</evidence>
<dbReference type="AlphaFoldDB" id="E1RKH5"/>
<dbReference type="RefSeq" id="WP_013329006.1">
    <property type="nucleotide sequence ID" value="NC_014507.1"/>
</dbReference>
<protein>
    <submittedName>
        <fullName evidence="1">Condensation domain protein</fullName>
    </submittedName>
</protein>
<dbReference type="Proteomes" id="UP000006565">
    <property type="component" value="Chromosome"/>
</dbReference>
<dbReference type="Gene3D" id="3.30.559.30">
    <property type="entry name" value="Nonribosomal peptide synthetase, condensation domain"/>
    <property type="match status" value="1"/>
</dbReference>
<keyword evidence="2" id="KW-1185">Reference proteome</keyword>